<keyword evidence="8" id="KW-1185">Reference proteome</keyword>
<feature type="active site" description="Proton donor" evidence="2">
    <location>
        <position position="493"/>
    </location>
</feature>
<evidence type="ECO:0000259" key="5">
    <source>
        <dbReference type="PROSITE" id="PS00623"/>
    </source>
</evidence>
<dbReference type="InterPro" id="IPR000172">
    <property type="entry name" value="GMC_OxRdtase_N"/>
</dbReference>
<comment type="cofactor">
    <cofactor evidence="3">
        <name>FAD</name>
        <dbReference type="ChEBI" id="CHEBI:57692"/>
    </cofactor>
</comment>
<keyword evidence="3 4" id="KW-0274">FAD</keyword>
<keyword evidence="4" id="KW-0285">Flavoprotein</keyword>
<dbReference type="STRING" id="94208.A0A2S4KSG9"/>
<reference evidence="7 8" key="1">
    <citation type="submission" date="2018-01" db="EMBL/GenBank/DDBJ databases">
        <title>Harnessing the power of phylogenomics to disentangle the directionality and signatures of interkingdom host jumping in the parasitic fungal genus Tolypocladium.</title>
        <authorList>
            <person name="Quandt C.A."/>
            <person name="Patterson W."/>
            <person name="Spatafora J.W."/>
        </authorList>
    </citation>
    <scope>NUCLEOTIDE SEQUENCE [LARGE SCALE GENOMIC DNA]</scope>
    <source>
        <strain evidence="7 8">NRBC 100945</strain>
    </source>
</reference>
<comment type="similarity">
    <text evidence="1 4">Belongs to the GMC oxidoreductase family.</text>
</comment>
<dbReference type="OrthoDB" id="269227at2759"/>
<evidence type="ECO:0000256" key="2">
    <source>
        <dbReference type="PIRSR" id="PIRSR000137-1"/>
    </source>
</evidence>
<evidence type="ECO:0000313" key="7">
    <source>
        <dbReference type="EMBL" id="POR33127.1"/>
    </source>
</evidence>
<dbReference type="PROSITE" id="PS00623">
    <property type="entry name" value="GMC_OXRED_1"/>
    <property type="match status" value="1"/>
</dbReference>
<dbReference type="InterPro" id="IPR007867">
    <property type="entry name" value="GMC_OxRtase_C"/>
</dbReference>
<protein>
    <submittedName>
        <fullName evidence="7">GMC oxidoreductase</fullName>
    </submittedName>
</protein>
<dbReference type="GO" id="GO:0050660">
    <property type="term" value="F:flavin adenine dinucleotide binding"/>
    <property type="evidence" value="ECO:0007669"/>
    <property type="project" value="InterPro"/>
</dbReference>
<dbReference type="Gene3D" id="3.30.560.10">
    <property type="entry name" value="Glucose Oxidase, domain 3"/>
    <property type="match status" value="1"/>
</dbReference>
<name>A0A2S4KSG9_9HYPO</name>
<evidence type="ECO:0000256" key="1">
    <source>
        <dbReference type="ARBA" id="ARBA00010790"/>
    </source>
</evidence>
<dbReference type="Proteomes" id="UP000237481">
    <property type="component" value="Unassembled WGS sequence"/>
</dbReference>
<dbReference type="Pfam" id="PF00732">
    <property type="entry name" value="GMC_oxred_N"/>
    <property type="match status" value="1"/>
</dbReference>
<dbReference type="PROSITE" id="PS00624">
    <property type="entry name" value="GMC_OXRED_2"/>
    <property type="match status" value="1"/>
</dbReference>
<dbReference type="Pfam" id="PF05199">
    <property type="entry name" value="GMC_oxred_C"/>
    <property type="match status" value="1"/>
</dbReference>
<feature type="active site" description="Proton acceptor" evidence="2">
    <location>
        <position position="531"/>
    </location>
</feature>
<dbReference type="InterPro" id="IPR012132">
    <property type="entry name" value="GMC_OxRdtase"/>
</dbReference>
<proteinExistence type="inferred from homology"/>
<evidence type="ECO:0000256" key="3">
    <source>
        <dbReference type="PIRSR" id="PIRSR000137-2"/>
    </source>
</evidence>
<evidence type="ECO:0000256" key="4">
    <source>
        <dbReference type="RuleBase" id="RU003968"/>
    </source>
</evidence>
<gene>
    <name evidence="7" type="ORF">TPAR_06669</name>
</gene>
<dbReference type="InterPro" id="IPR036188">
    <property type="entry name" value="FAD/NAD-bd_sf"/>
</dbReference>
<dbReference type="SUPFAM" id="SSF51905">
    <property type="entry name" value="FAD/NAD(P)-binding domain"/>
    <property type="match status" value="1"/>
</dbReference>
<feature type="domain" description="Glucose-methanol-choline oxidoreductase N-terminal" evidence="6">
    <location>
        <begin position="261"/>
        <end position="275"/>
    </location>
</feature>
<dbReference type="EMBL" id="PKSG01000729">
    <property type="protein sequence ID" value="POR33127.1"/>
    <property type="molecule type" value="Genomic_DNA"/>
</dbReference>
<sequence length="556" mass="59747">MSSKIWDYIVVGGGLSASVVSNRLLHLDPSLKILVVEAGPNANDDQDIIYHSPTSLVGGIYDWKYQTVPQIHLGNRPVSLPCGKGLGGGTVINFAGWIRGDKTDFDLWGETVGDTRWSYANQLRFMKQTENFSDTINSAEHGASGPMRTQTVSSAHREFPLRHKVLESWEEVGVEPLPHLDANAGNPIGIGDLCENRRQGRRQIASVTYYLEGVTVLTNTLVAKVLVKKQQGQHDATSLAYGIQLANGTEIHGKEIILSSGAIRTPQILMLSGIGPADELASHGIEVVLDVPEVGKNLADHYMLPTGWRIKDPSAGYAIGSENPIFGQPPYSWGQPVDFIVTTGVQDKDGLARAIEADEGVAPDPATHPLLEQDRAFNEHIFMYAGAPDGSAVSFMLISLLPTSRGSVTLASADISDVPLIDPNYNATEVDRFIARDGLRLQIRLAGTNATVIGRDILDGELGAPGFDEKLTADSTDEYIDSRVAAVLESSYHPMGTAAMGKVIDADLNVKGVANLRVVDSSVFPVAVTGHLQVAAYAMASQAAEIIHAQRGECKQ</sequence>
<evidence type="ECO:0000313" key="8">
    <source>
        <dbReference type="Proteomes" id="UP000237481"/>
    </source>
</evidence>
<dbReference type="GO" id="GO:0016614">
    <property type="term" value="F:oxidoreductase activity, acting on CH-OH group of donors"/>
    <property type="evidence" value="ECO:0007669"/>
    <property type="project" value="InterPro"/>
</dbReference>
<accession>A0A2S4KSG9</accession>
<feature type="binding site" evidence="3">
    <location>
        <position position="222"/>
    </location>
    <ligand>
        <name>FAD</name>
        <dbReference type="ChEBI" id="CHEBI:57692"/>
    </ligand>
</feature>
<dbReference type="PANTHER" id="PTHR11552">
    <property type="entry name" value="GLUCOSE-METHANOL-CHOLINE GMC OXIDOREDUCTASE"/>
    <property type="match status" value="1"/>
</dbReference>
<comment type="caution">
    <text evidence="7">The sequence shown here is derived from an EMBL/GenBank/DDBJ whole genome shotgun (WGS) entry which is preliminary data.</text>
</comment>
<dbReference type="Gene3D" id="3.50.50.60">
    <property type="entry name" value="FAD/NAD(P)-binding domain"/>
    <property type="match status" value="1"/>
</dbReference>
<dbReference type="PIRSF" id="PIRSF000137">
    <property type="entry name" value="Alcohol_oxidase"/>
    <property type="match status" value="1"/>
</dbReference>
<dbReference type="AlphaFoldDB" id="A0A2S4KSG9"/>
<feature type="domain" description="Glucose-methanol-choline oxidoreductase N-terminal" evidence="5">
    <location>
        <begin position="83"/>
        <end position="106"/>
    </location>
</feature>
<dbReference type="SUPFAM" id="SSF54373">
    <property type="entry name" value="FAD-linked reductases, C-terminal domain"/>
    <property type="match status" value="1"/>
</dbReference>
<dbReference type="PANTHER" id="PTHR11552:SF123">
    <property type="entry name" value="GMC OXIDOREDUCTASE (AFU_ORTHOLOGUE AFUA_2G01770)-RELATED"/>
    <property type="match status" value="1"/>
</dbReference>
<organism evidence="7 8">
    <name type="scientific">Tolypocladium paradoxum</name>
    <dbReference type="NCBI Taxonomy" id="94208"/>
    <lineage>
        <taxon>Eukaryota</taxon>
        <taxon>Fungi</taxon>
        <taxon>Dikarya</taxon>
        <taxon>Ascomycota</taxon>
        <taxon>Pezizomycotina</taxon>
        <taxon>Sordariomycetes</taxon>
        <taxon>Hypocreomycetidae</taxon>
        <taxon>Hypocreales</taxon>
        <taxon>Ophiocordycipitaceae</taxon>
        <taxon>Tolypocladium</taxon>
    </lineage>
</organism>
<evidence type="ECO:0000259" key="6">
    <source>
        <dbReference type="PROSITE" id="PS00624"/>
    </source>
</evidence>